<dbReference type="PANTHER" id="PTHR47506">
    <property type="entry name" value="TRANSCRIPTIONAL REGULATORY PROTEIN"/>
    <property type="match status" value="1"/>
</dbReference>
<evidence type="ECO:0000256" key="2">
    <source>
        <dbReference type="ARBA" id="ARBA00023125"/>
    </source>
</evidence>
<dbReference type="Pfam" id="PF00440">
    <property type="entry name" value="TetR_N"/>
    <property type="match status" value="1"/>
</dbReference>
<evidence type="ECO:0000259" key="5">
    <source>
        <dbReference type="PROSITE" id="PS50977"/>
    </source>
</evidence>
<sequence length="200" mass="22762">MRDADQTRQKILEVSADEIHKHGFTATSLSAIIKRCEISKGAVYHHFANKMELGYAVFEEVFTPMFLAMWQPAVEVEDPIEGLCQFFTQMSKESSCDEIVCGCPLNNLCQEMSGIDEGFRLRILNMQQQLNQLISINLQRISAQLRPEIDVTQVAYFIVASFNGSSNLSKSSQNKDLFDKVINELCLYIRSLRKNNKPTQ</sequence>
<dbReference type="PANTHER" id="PTHR47506:SF3">
    <property type="entry name" value="HTH-TYPE TRANSCRIPTIONAL REGULATOR LMRA"/>
    <property type="match status" value="1"/>
</dbReference>
<gene>
    <name evidence="6" type="ORF">RGQ13_16105</name>
</gene>
<evidence type="ECO:0000256" key="1">
    <source>
        <dbReference type="ARBA" id="ARBA00023015"/>
    </source>
</evidence>
<dbReference type="InterPro" id="IPR023772">
    <property type="entry name" value="DNA-bd_HTH_TetR-type_CS"/>
</dbReference>
<organism evidence="6 7">
    <name type="scientific">Thalassotalea psychrophila</name>
    <dbReference type="NCBI Taxonomy" id="3065647"/>
    <lineage>
        <taxon>Bacteria</taxon>
        <taxon>Pseudomonadati</taxon>
        <taxon>Pseudomonadota</taxon>
        <taxon>Gammaproteobacteria</taxon>
        <taxon>Alteromonadales</taxon>
        <taxon>Colwelliaceae</taxon>
        <taxon>Thalassotalea</taxon>
    </lineage>
</organism>
<dbReference type="PROSITE" id="PS50977">
    <property type="entry name" value="HTH_TETR_2"/>
    <property type="match status" value="1"/>
</dbReference>
<evidence type="ECO:0000256" key="4">
    <source>
        <dbReference type="PROSITE-ProRule" id="PRU00335"/>
    </source>
</evidence>
<dbReference type="InterPro" id="IPR011075">
    <property type="entry name" value="TetR_C"/>
</dbReference>
<dbReference type="PRINTS" id="PR00455">
    <property type="entry name" value="HTHTETR"/>
</dbReference>
<dbReference type="SUPFAM" id="SSF46689">
    <property type="entry name" value="Homeodomain-like"/>
    <property type="match status" value="1"/>
</dbReference>
<dbReference type="RefSeq" id="WP_348390764.1">
    <property type="nucleotide sequence ID" value="NZ_CP134145.1"/>
</dbReference>
<dbReference type="Gene3D" id="1.10.357.10">
    <property type="entry name" value="Tetracycline Repressor, domain 2"/>
    <property type="match status" value="1"/>
</dbReference>
<dbReference type="PROSITE" id="PS01081">
    <property type="entry name" value="HTH_TETR_1"/>
    <property type="match status" value="1"/>
</dbReference>
<dbReference type="Pfam" id="PF16925">
    <property type="entry name" value="TetR_C_13"/>
    <property type="match status" value="1"/>
</dbReference>
<proteinExistence type="predicted"/>
<evidence type="ECO:0000256" key="3">
    <source>
        <dbReference type="ARBA" id="ARBA00023163"/>
    </source>
</evidence>
<reference evidence="7" key="1">
    <citation type="submission" date="2023-09" db="EMBL/GenBank/DDBJ databases">
        <authorList>
            <person name="Li S."/>
            <person name="Li X."/>
            <person name="Zhang C."/>
            <person name="Zhao Z."/>
        </authorList>
    </citation>
    <scope>NUCLEOTIDE SEQUENCE [LARGE SCALE GENOMIC DNA]</scope>
    <source>
        <strain evidence="7">SQ149</strain>
    </source>
</reference>
<dbReference type="InterPro" id="IPR036271">
    <property type="entry name" value="Tet_transcr_reg_TetR-rel_C_sf"/>
</dbReference>
<protein>
    <submittedName>
        <fullName evidence="6">TetR/AcrR family transcriptional regulator</fullName>
    </submittedName>
</protein>
<evidence type="ECO:0000313" key="6">
    <source>
        <dbReference type="EMBL" id="WNC71630.1"/>
    </source>
</evidence>
<keyword evidence="2 4" id="KW-0238">DNA-binding</keyword>
<accession>A0ABY9TV20</accession>
<keyword evidence="7" id="KW-1185">Reference proteome</keyword>
<dbReference type="EMBL" id="CP134145">
    <property type="protein sequence ID" value="WNC71630.1"/>
    <property type="molecule type" value="Genomic_DNA"/>
</dbReference>
<dbReference type="SUPFAM" id="SSF48498">
    <property type="entry name" value="Tetracyclin repressor-like, C-terminal domain"/>
    <property type="match status" value="1"/>
</dbReference>
<name>A0ABY9TV20_9GAMM</name>
<feature type="domain" description="HTH tetR-type" evidence="5">
    <location>
        <begin position="5"/>
        <end position="65"/>
    </location>
</feature>
<dbReference type="InterPro" id="IPR001647">
    <property type="entry name" value="HTH_TetR"/>
</dbReference>
<dbReference type="InterPro" id="IPR009057">
    <property type="entry name" value="Homeodomain-like_sf"/>
</dbReference>
<evidence type="ECO:0000313" key="7">
    <source>
        <dbReference type="Proteomes" id="UP001258994"/>
    </source>
</evidence>
<keyword evidence="3" id="KW-0804">Transcription</keyword>
<feature type="DNA-binding region" description="H-T-H motif" evidence="4">
    <location>
        <begin position="28"/>
        <end position="47"/>
    </location>
</feature>
<dbReference type="Proteomes" id="UP001258994">
    <property type="component" value="Chromosome"/>
</dbReference>
<keyword evidence="1" id="KW-0805">Transcription regulation</keyword>